<organism evidence="2 3">
    <name type="scientific">Escherichia coli M605</name>
    <dbReference type="NCBI Taxonomy" id="656417"/>
    <lineage>
        <taxon>Bacteria</taxon>
        <taxon>Pseudomonadati</taxon>
        <taxon>Pseudomonadota</taxon>
        <taxon>Gammaproteobacteria</taxon>
        <taxon>Enterobacterales</taxon>
        <taxon>Enterobacteriaceae</taxon>
        <taxon>Escherichia</taxon>
    </lineage>
</organism>
<evidence type="ECO:0000313" key="3">
    <source>
        <dbReference type="Proteomes" id="UP000004710"/>
    </source>
</evidence>
<dbReference type="Pfam" id="PF10671">
    <property type="entry name" value="TcpQ"/>
    <property type="match status" value="1"/>
</dbReference>
<dbReference type="InterPro" id="IPR018927">
    <property type="entry name" value="Pilus_synth_Q_C"/>
</dbReference>
<dbReference type="Gene3D" id="3.55.50.70">
    <property type="match status" value="1"/>
</dbReference>
<evidence type="ECO:0000259" key="1">
    <source>
        <dbReference type="Pfam" id="PF10671"/>
    </source>
</evidence>
<feature type="domain" description="Toxin co-regulated pilus biosynthesis protein Q C-terminal" evidence="1">
    <location>
        <begin position="94"/>
        <end position="171"/>
    </location>
</feature>
<name>F4SY83_ECOLX</name>
<accession>F4SY83</accession>
<dbReference type="Proteomes" id="UP000004710">
    <property type="component" value="Unassembled WGS sequence"/>
</dbReference>
<sequence>MNLSLPAATFMSTPVTVSGASVIPLHQENTRKDTGKNRRIKNIITPSTEYNYKKGIDASKQLLSGDFWAQAYRDNKLVTEKNDTAKNAISGKNIWRVDRGGILFNILSQWCADAGWTLVWKTNDSYRVLSAASFSGDFVTAVRKLFSSIGMQNLNVYIRFYTGNKVLLVTSEPLISD</sequence>
<proteinExistence type="predicted"/>
<dbReference type="EMBL" id="GL883905">
    <property type="protein sequence ID" value="EGI16330.1"/>
    <property type="molecule type" value="Genomic_DNA"/>
</dbReference>
<dbReference type="AlphaFoldDB" id="F4SY83"/>
<dbReference type="HOGENOM" id="CLU_1515672_0_0_6"/>
<protein>
    <submittedName>
        <fullName evidence="2">Putative PilL domain protein</fullName>
    </submittedName>
</protein>
<reference evidence="2 3" key="1">
    <citation type="submission" date="2010-01" db="EMBL/GenBank/DDBJ databases">
        <title>The Genome Sequence of Escherichia coli M605.</title>
        <authorList>
            <consortium name="The Broad Institute Genome Sequencing Platform"/>
            <consortium name="The Broad Institute Genome Sequencing Center for Infectious Disease"/>
            <person name="Feldgarden M."/>
            <person name="Gordon D.M."/>
            <person name="Johnson J.R."/>
            <person name="Johnston B.D."/>
            <person name="Young S."/>
            <person name="Zeng Q."/>
            <person name="Koehrsen M."/>
            <person name="Alvarado L."/>
            <person name="Berlin A.M."/>
            <person name="Borenstein D."/>
            <person name="Chapman S.B."/>
            <person name="Chen Z."/>
            <person name="Engels R."/>
            <person name="Freedman E."/>
            <person name="Gellesch M."/>
            <person name="Goldberg J."/>
            <person name="Griggs A."/>
            <person name="Gujja S."/>
            <person name="Heilman E.R."/>
            <person name="Heiman D.I."/>
            <person name="Hepburn T.A."/>
            <person name="Howarth C."/>
            <person name="Jen D."/>
            <person name="Larson L."/>
            <person name="Lewis B."/>
            <person name="Mehta T."/>
            <person name="Park D."/>
            <person name="Pearson M."/>
            <person name="Richards J."/>
            <person name="Roberts A."/>
            <person name="Saif S."/>
            <person name="Shea T.D."/>
            <person name="Shenoy N."/>
            <person name="Sisk P."/>
            <person name="Stolte C."/>
            <person name="Sykes S.N."/>
            <person name="Walk T."/>
            <person name="White J."/>
            <person name="Yandava C."/>
            <person name="Haas B."/>
            <person name="Henn M.R."/>
            <person name="Nusbaum C."/>
            <person name="Birren B."/>
        </authorList>
    </citation>
    <scope>NUCLEOTIDE SEQUENCE [LARGE SCALE GENOMIC DNA]</scope>
    <source>
        <strain evidence="2 3">M605</strain>
    </source>
</reference>
<evidence type="ECO:0000313" key="2">
    <source>
        <dbReference type="EMBL" id="EGI16330.1"/>
    </source>
</evidence>
<gene>
    <name evidence="2" type="ORF">ECIG_04723</name>
</gene>